<keyword evidence="6 11" id="KW-0067">ATP-binding</keyword>
<evidence type="ECO:0000256" key="5">
    <source>
        <dbReference type="ARBA" id="ARBA00022741"/>
    </source>
</evidence>
<dbReference type="NCBIfam" id="TIGR00472">
    <property type="entry name" value="pheT_bact"/>
    <property type="match status" value="1"/>
</dbReference>
<accession>A0A1G1ZSE7</accession>
<dbReference type="InterPro" id="IPR004532">
    <property type="entry name" value="Phe-tRNA-ligase_IIc_bsu_bact"/>
</dbReference>
<dbReference type="SUPFAM" id="SSF55681">
    <property type="entry name" value="Class II aaRS and biotin synthetases"/>
    <property type="match status" value="1"/>
</dbReference>
<evidence type="ECO:0000256" key="9">
    <source>
        <dbReference type="ARBA" id="ARBA00023146"/>
    </source>
</evidence>
<dbReference type="EC" id="6.1.1.20" evidence="11"/>
<dbReference type="InterPro" id="IPR045864">
    <property type="entry name" value="aa-tRNA-synth_II/BPL/LPL"/>
</dbReference>
<dbReference type="GO" id="GO:0000287">
    <property type="term" value="F:magnesium ion binding"/>
    <property type="evidence" value="ECO:0007669"/>
    <property type="project" value="UniProtKB-UniRule"/>
</dbReference>
<dbReference type="PROSITE" id="PS51447">
    <property type="entry name" value="FDX_ACB"/>
    <property type="match status" value="1"/>
</dbReference>
<dbReference type="SUPFAM" id="SSF46955">
    <property type="entry name" value="Putative DNA-binding domain"/>
    <property type="match status" value="1"/>
</dbReference>
<dbReference type="InterPro" id="IPR045060">
    <property type="entry name" value="Phe-tRNA-ligase_IIc_bsu"/>
</dbReference>
<protein>
    <recommendedName>
        <fullName evidence="11">Phenylalanine--tRNA ligase beta subunit</fullName>
        <ecNumber evidence="11">6.1.1.20</ecNumber>
    </recommendedName>
    <alternativeName>
        <fullName evidence="11">Phenylalanyl-tRNA synthetase beta subunit</fullName>
        <shortName evidence="11">PheRS</shortName>
    </alternativeName>
</protein>
<dbReference type="Pfam" id="PF03147">
    <property type="entry name" value="FDX-ACB"/>
    <property type="match status" value="1"/>
</dbReference>
<dbReference type="SMART" id="SM00873">
    <property type="entry name" value="B3_4"/>
    <property type="match status" value="1"/>
</dbReference>
<evidence type="ECO:0000256" key="7">
    <source>
        <dbReference type="ARBA" id="ARBA00022842"/>
    </source>
</evidence>
<keyword evidence="9 11" id="KW-0030">Aminoacyl-tRNA synthetase</keyword>
<name>A0A1G1ZSE7_9BACT</name>
<dbReference type="Pfam" id="PF03483">
    <property type="entry name" value="B3_4"/>
    <property type="match status" value="1"/>
</dbReference>
<dbReference type="InterPro" id="IPR005146">
    <property type="entry name" value="B3/B4_tRNA-bd"/>
</dbReference>
<evidence type="ECO:0000256" key="10">
    <source>
        <dbReference type="ARBA" id="ARBA00049255"/>
    </source>
</evidence>
<dbReference type="SUPFAM" id="SSF54991">
    <property type="entry name" value="Anticodon-binding domain of PheRS"/>
    <property type="match status" value="1"/>
</dbReference>
<feature type="binding site" evidence="11">
    <location>
        <position position="341"/>
    </location>
    <ligand>
        <name>Mg(2+)</name>
        <dbReference type="ChEBI" id="CHEBI:18420"/>
        <note>shared with alpha subunit</note>
    </ligand>
</feature>
<dbReference type="HAMAP" id="MF_00283">
    <property type="entry name" value="Phe_tRNA_synth_beta1"/>
    <property type="match status" value="1"/>
</dbReference>
<comment type="cofactor">
    <cofactor evidence="11">
        <name>Mg(2+)</name>
        <dbReference type="ChEBI" id="CHEBI:18420"/>
    </cofactor>
    <text evidence="11">Binds 2 magnesium ions per tetramer.</text>
</comment>
<feature type="binding site" evidence="11">
    <location>
        <position position="337"/>
    </location>
    <ligand>
        <name>Mg(2+)</name>
        <dbReference type="ChEBI" id="CHEBI:18420"/>
        <note>shared with alpha subunit</note>
    </ligand>
</feature>
<dbReference type="SMART" id="SM00896">
    <property type="entry name" value="FDX-ACB"/>
    <property type="match status" value="1"/>
</dbReference>
<dbReference type="Gene3D" id="3.30.930.10">
    <property type="entry name" value="Bira Bifunctional Protein, Domain 2"/>
    <property type="match status" value="1"/>
</dbReference>
<keyword evidence="11" id="KW-0963">Cytoplasm</keyword>
<comment type="subunit">
    <text evidence="2 11">Tetramer of two alpha and two beta subunits.</text>
</comment>
<keyword evidence="8 11" id="KW-0648">Protein biosynthesis</keyword>
<evidence type="ECO:0000313" key="14">
    <source>
        <dbReference type="EMBL" id="OGY67484.1"/>
    </source>
</evidence>
<dbReference type="GO" id="GO:0005524">
    <property type="term" value="F:ATP binding"/>
    <property type="evidence" value="ECO:0007669"/>
    <property type="project" value="UniProtKB-UniRule"/>
</dbReference>
<dbReference type="PANTHER" id="PTHR10947">
    <property type="entry name" value="PHENYLALANYL-TRNA SYNTHETASE BETA CHAIN AND LEUCINE-RICH REPEAT-CONTAINING PROTEIN 47"/>
    <property type="match status" value="1"/>
</dbReference>
<dbReference type="Gene3D" id="3.50.40.10">
    <property type="entry name" value="Phenylalanyl-trna Synthetase, Chain B, domain 3"/>
    <property type="match status" value="1"/>
</dbReference>
<dbReference type="InterPro" id="IPR041616">
    <property type="entry name" value="PheRS_beta_core"/>
</dbReference>
<comment type="caution">
    <text evidence="14">The sequence shown here is derived from an EMBL/GenBank/DDBJ whole genome shotgun (WGS) entry which is preliminary data.</text>
</comment>
<dbReference type="InterPro" id="IPR005147">
    <property type="entry name" value="tRNA_synthase_B5-dom"/>
</dbReference>
<evidence type="ECO:0000259" key="12">
    <source>
        <dbReference type="PROSITE" id="PS51447"/>
    </source>
</evidence>
<dbReference type="SMART" id="SM00874">
    <property type="entry name" value="B5"/>
    <property type="match status" value="1"/>
</dbReference>
<feature type="binding site" evidence="11">
    <location>
        <position position="331"/>
    </location>
    <ligand>
        <name>Mg(2+)</name>
        <dbReference type="ChEBI" id="CHEBI:18420"/>
        <note>shared with alpha subunit</note>
    </ligand>
</feature>
<dbReference type="SUPFAM" id="SSF56037">
    <property type="entry name" value="PheT/TilS domain"/>
    <property type="match status" value="1"/>
</dbReference>
<dbReference type="InterPro" id="IPR036690">
    <property type="entry name" value="Fdx_antiC-bd_sf"/>
</dbReference>
<dbReference type="EMBL" id="MHJL01000021">
    <property type="protein sequence ID" value="OGY67484.1"/>
    <property type="molecule type" value="Genomic_DNA"/>
</dbReference>
<dbReference type="STRING" id="1798409.A3I24_00075"/>
<feature type="binding site" evidence="11">
    <location>
        <position position="340"/>
    </location>
    <ligand>
        <name>Mg(2+)</name>
        <dbReference type="ChEBI" id="CHEBI:18420"/>
        <note>shared with alpha subunit</note>
    </ligand>
</feature>
<comment type="subcellular location">
    <subcellularLocation>
        <location evidence="11">Cytoplasm</location>
    </subcellularLocation>
</comment>
<evidence type="ECO:0000256" key="2">
    <source>
        <dbReference type="ARBA" id="ARBA00011209"/>
    </source>
</evidence>
<dbReference type="Gene3D" id="3.30.70.380">
    <property type="entry name" value="Ferrodoxin-fold anticodon-binding domain"/>
    <property type="match status" value="1"/>
</dbReference>
<dbReference type="AlphaFoldDB" id="A0A1G1ZSE7"/>
<evidence type="ECO:0000259" key="13">
    <source>
        <dbReference type="PROSITE" id="PS51483"/>
    </source>
</evidence>
<evidence type="ECO:0000256" key="8">
    <source>
        <dbReference type="ARBA" id="ARBA00022917"/>
    </source>
</evidence>
<organism evidence="14 15">
    <name type="scientific">Candidatus Harrisonbacteria bacterium RIFCSPLOWO2_02_FULL_41_13b</name>
    <dbReference type="NCBI Taxonomy" id="1798409"/>
    <lineage>
        <taxon>Bacteria</taxon>
        <taxon>Candidatus Harrisoniibacteriota</taxon>
    </lineage>
</organism>
<dbReference type="InterPro" id="IPR005121">
    <property type="entry name" value="Fdx_antiC-bd"/>
</dbReference>
<sequence>MVFSYSLFKKIVSKIPPRPQLLELLNFRIFEAEGEGKNNLEISIPANRYSDAVSHFGLARLISAATGAKLIDLVLASAKSRSESDKFQIKISSKKQCSRYSGLYAEFSNLKSSPQWLKDVLADCGLRSINSVVDVMNYVMLEIGQPLHAFDADLISGAIDVRLAKNGEKITTLDGAELKLTNQDLLIADDKRPLAIAGIKGGKTAEVNTQTKRIIVEAANFDGASIYRTARRLNLFTDAGTRFAHGLSPYLVERGIRRAAQLLKEICGAKIGDWVDVDYSKLDKTVLKFDVKKFNALTGFNLEEKVCLEYLKRLGFEIKGDLVTAPPERMDIESFEDLAEEIVNLHSYDELPAIAPKMILKPSGQEDSVVLKSKSRKLLAGLGLNEVYNYSFVAGLKDQNFIWYSNNAKLVELENPIAEDKKYLRPSLLLGLLKNVEDNWRFNDEVRIFEIGRVFAEEKGGLSEKLMLGLALGLKKQRPFLELKGSLDSFFSGVGLLEHDFVPVGDNLRIESDHHVLGYVRAAQADIAVAEIDLTKLVSLIQEEKEYRPLSKYPSIVRDLSFIVDAETRVGDIQNILENISKLVEDVDLVDWFQDEQKLGTDKKSLTFRLVFQSEERTLTDEEVGKEMERVVSALEKKFDIEVR</sequence>
<comment type="similarity">
    <text evidence="1 11">Belongs to the phenylalanyl-tRNA synthetase beta subunit family. Type 1 subfamily.</text>
</comment>
<dbReference type="GO" id="GO:0009328">
    <property type="term" value="C:phenylalanine-tRNA ligase complex"/>
    <property type="evidence" value="ECO:0007669"/>
    <property type="project" value="TreeGrafter"/>
</dbReference>
<evidence type="ECO:0000313" key="15">
    <source>
        <dbReference type="Proteomes" id="UP000177690"/>
    </source>
</evidence>
<evidence type="ECO:0000256" key="6">
    <source>
        <dbReference type="ARBA" id="ARBA00022840"/>
    </source>
</evidence>
<dbReference type="Pfam" id="PF03484">
    <property type="entry name" value="B5"/>
    <property type="match status" value="1"/>
</dbReference>
<dbReference type="InterPro" id="IPR020825">
    <property type="entry name" value="Phe-tRNA_synthase-like_B3/B4"/>
</dbReference>
<keyword evidence="5 11" id="KW-0547">Nucleotide-binding</keyword>
<dbReference type="Proteomes" id="UP000177690">
    <property type="component" value="Unassembled WGS sequence"/>
</dbReference>
<keyword evidence="3 11" id="KW-0436">Ligase</keyword>
<dbReference type="PROSITE" id="PS51483">
    <property type="entry name" value="B5"/>
    <property type="match status" value="1"/>
</dbReference>
<evidence type="ECO:0000256" key="3">
    <source>
        <dbReference type="ARBA" id="ARBA00022598"/>
    </source>
</evidence>
<dbReference type="GO" id="GO:0004826">
    <property type="term" value="F:phenylalanine-tRNA ligase activity"/>
    <property type="evidence" value="ECO:0007669"/>
    <property type="project" value="UniProtKB-UniRule"/>
</dbReference>
<dbReference type="Pfam" id="PF17759">
    <property type="entry name" value="tRNA_synthFbeta"/>
    <property type="match status" value="1"/>
</dbReference>
<evidence type="ECO:0000256" key="1">
    <source>
        <dbReference type="ARBA" id="ARBA00008653"/>
    </source>
</evidence>
<proteinExistence type="inferred from homology"/>
<reference evidence="14 15" key="1">
    <citation type="journal article" date="2016" name="Nat. Commun.">
        <title>Thousands of microbial genomes shed light on interconnected biogeochemical processes in an aquifer system.</title>
        <authorList>
            <person name="Anantharaman K."/>
            <person name="Brown C.T."/>
            <person name="Hug L.A."/>
            <person name="Sharon I."/>
            <person name="Castelle C.J."/>
            <person name="Probst A.J."/>
            <person name="Thomas B.C."/>
            <person name="Singh A."/>
            <person name="Wilkins M.J."/>
            <person name="Karaoz U."/>
            <person name="Brodie E.L."/>
            <person name="Williams K.H."/>
            <person name="Hubbard S.S."/>
            <person name="Banfield J.F."/>
        </authorList>
    </citation>
    <scope>NUCLEOTIDE SEQUENCE [LARGE SCALE GENOMIC DNA]</scope>
</reference>
<gene>
    <name evidence="11" type="primary">pheT</name>
    <name evidence="14" type="ORF">A3I24_00075</name>
</gene>
<comment type="catalytic activity">
    <reaction evidence="10 11">
        <text>tRNA(Phe) + L-phenylalanine + ATP = L-phenylalanyl-tRNA(Phe) + AMP + diphosphate + H(+)</text>
        <dbReference type="Rhea" id="RHEA:19413"/>
        <dbReference type="Rhea" id="RHEA-COMP:9668"/>
        <dbReference type="Rhea" id="RHEA-COMP:9699"/>
        <dbReference type="ChEBI" id="CHEBI:15378"/>
        <dbReference type="ChEBI" id="CHEBI:30616"/>
        <dbReference type="ChEBI" id="CHEBI:33019"/>
        <dbReference type="ChEBI" id="CHEBI:58095"/>
        <dbReference type="ChEBI" id="CHEBI:78442"/>
        <dbReference type="ChEBI" id="CHEBI:78531"/>
        <dbReference type="ChEBI" id="CHEBI:456215"/>
        <dbReference type="EC" id="6.1.1.20"/>
    </reaction>
</comment>
<feature type="domain" description="FDX-ACB" evidence="12">
    <location>
        <begin position="551"/>
        <end position="644"/>
    </location>
</feature>
<feature type="domain" description="B5" evidence="13">
    <location>
        <begin position="282"/>
        <end position="353"/>
    </location>
</feature>
<dbReference type="InterPro" id="IPR009061">
    <property type="entry name" value="DNA-bd_dom_put_sf"/>
</dbReference>
<keyword evidence="4 11" id="KW-0479">Metal-binding</keyword>
<dbReference type="Gene3D" id="3.30.56.10">
    <property type="match status" value="2"/>
</dbReference>
<dbReference type="GO" id="GO:0003723">
    <property type="term" value="F:RNA binding"/>
    <property type="evidence" value="ECO:0007669"/>
    <property type="project" value="InterPro"/>
</dbReference>
<dbReference type="PANTHER" id="PTHR10947:SF0">
    <property type="entry name" value="PHENYLALANINE--TRNA LIGASE BETA SUBUNIT"/>
    <property type="match status" value="1"/>
</dbReference>
<evidence type="ECO:0000256" key="4">
    <source>
        <dbReference type="ARBA" id="ARBA00022723"/>
    </source>
</evidence>
<dbReference type="GO" id="GO:0006432">
    <property type="term" value="P:phenylalanyl-tRNA aminoacylation"/>
    <property type="evidence" value="ECO:0007669"/>
    <property type="project" value="UniProtKB-UniRule"/>
</dbReference>
<keyword evidence="7 11" id="KW-0460">Magnesium</keyword>
<evidence type="ECO:0000256" key="11">
    <source>
        <dbReference type="HAMAP-Rule" id="MF_00283"/>
    </source>
</evidence>